<accession>A0A2R3M2W1</accession>
<evidence type="ECO:0000256" key="1">
    <source>
        <dbReference type="ARBA" id="ARBA00009437"/>
    </source>
</evidence>
<dbReference type="PANTHER" id="PTHR30419:SF8">
    <property type="entry name" value="NITROGEN ASSIMILATION TRANSCRIPTIONAL ACTIVATOR-RELATED"/>
    <property type="match status" value="1"/>
</dbReference>
<dbReference type="InterPro" id="IPR036390">
    <property type="entry name" value="WH_DNA-bd_sf"/>
</dbReference>
<dbReference type="SUPFAM" id="SSF46785">
    <property type="entry name" value="Winged helix' DNA-binding domain"/>
    <property type="match status" value="1"/>
</dbReference>
<dbReference type="InterPro" id="IPR050950">
    <property type="entry name" value="HTH-type_LysR_regulators"/>
</dbReference>
<evidence type="ECO:0000256" key="3">
    <source>
        <dbReference type="ARBA" id="ARBA00023125"/>
    </source>
</evidence>
<dbReference type="Pfam" id="PF00126">
    <property type="entry name" value="HTH_1"/>
    <property type="match status" value="1"/>
</dbReference>
<dbReference type="InterPro" id="IPR036388">
    <property type="entry name" value="WH-like_DNA-bd_sf"/>
</dbReference>
<dbReference type="InterPro" id="IPR000847">
    <property type="entry name" value="LysR_HTH_N"/>
</dbReference>
<dbReference type="RefSeq" id="WP_042843944.1">
    <property type="nucleotide sequence ID" value="NZ_ABEXNG020000001.1"/>
</dbReference>
<evidence type="ECO:0000256" key="2">
    <source>
        <dbReference type="ARBA" id="ARBA00023015"/>
    </source>
</evidence>
<keyword evidence="4" id="KW-0804">Transcription</keyword>
<dbReference type="PROSITE" id="PS50931">
    <property type="entry name" value="HTH_LYSR"/>
    <property type="match status" value="1"/>
</dbReference>
<dbReference type="EMBL" id="SHDO01000010">
    <property type="protein sequence ID" value="MBX6980804.1"/>
    <property type="molecule type" value="Genomic_DNA"/>
</dbReference>
<name>A0A2R3M2W1_PRORE</name>
<protein>
    <submittedName>
        <fullName evidence="6">LysR family transcriptional regulator</fullName>
    </submittedName>
</protein>
<dbReference type="AlphaFoldDB" id="A0A2R3M2W1"/>
<dbReference type="PRINTS" id="PR00039">
    <property type="entry name" value="HTHLYSR"/>
</dbReference>
<dbReference type="GO" id="GO:0003700">
    <property type="term" value="F:DNA-binding transcription factor activity"/>
    <property type="evidence" value="ECO:0007669"/>
    <property type="project" value="InterPro"/>
</dbReference>
<keyword evidence="2" id="KW-0805">Transcription regulation</keyword>
<proteinExistence type="inferred from homology"/>
<keyword evidence="3" id="KW-0238">DNA-binding</keyword>
<evidence type="ECO:0000313" key="6">
    <source>
        <dbReference type="EMBL" id="MBX6980804.1"/>
    </source>
</evidence>
<dbReference type="SUPFAM" id="SSF53850">
    <property type="entry name" value="Periplasmic binding protein-like II"/>
    <property type="match status" value="1"/>
</dbReference>
<evidence type="ECO:0000313" key="7">
    <source>
        <dbReference type="Proteomes" id="UP000824410"/>
    </source>
</evidence>
<sequence length="297" mass="33377">MDVRAIRYFVEVVQLNGFSRAAKSLFITQPAISRSIQKLEQELGYILLVRAPDGVKLTDEGEILYRYGVQLLELFNNMKKSLKERSGPLAGILHVGLPPVIASTYFADIIMKFSQSYPDIELKIHELGTRKMMDALLNGEVETAAVMLPFDNEDYDLHIFATDRLVLLVNEQHALFEKETVKFSELVNEPFIFFSDDFLINELVISACGIYGKQPIIAGRSHHLDLVTAMVKAGVGVTLLPDSMWNKSNSKGLSAISVIEPVLSYDLALATLKSSHQNRRVKLWHDLAVEMLKDQSH</sequence>
<dbReference type="InterPro" id="IPR005119">
    <property type="entry name" value="LysR_subst-bd"/>
</dbReference>
<dbReference type="OrthoDB" id="646694at2"/>
<dbReference type="PANTHER" id="PTHR30419">
    <property type="entry name" value="HTH-TYPE TRANSCRIPTIONAL REGULATOR YBHD"/>
    <property type="match status" value="1"/>
</dbReference>
<evidence type="ECO:0000256" key="4">
    <source>
        <dbReference type="ARBA" id="ARBA00023163"/>
    </source>
</evidence>
<gene>
    <name evidence="6" type="ORF">EX242_11105</name>
</gene>
<dbReference type="GO" id="GO:0005829">
    <property type="term" value="C:cytosol"/>
    <property type="evidence" value="ECO:0007669"/>
    <property type="project" value="TreeGrafter"/>
</dbReference>
<dbReference type="Gene3D" id="1.10.10.10">
    <property type="entry name" value="Winged helix-like DNA-binding domain superfamily/Winged helix DNA-binding domain"/>
    <property type="match status" value="1"/>
</dbReference>
<reference evidence="6" key="1">
    <citation type="submission" date="2019-02" db="EMBL/GenBank/DDBJ databases">
        <title>Genomic characterization of isolates from hospital effluents in KZN, South Africa.</title>
        <authorList>
            <person name="Ntshobeni N."/>
            <person name="Allam M."/>
            <person name="Ismail A."/>
            <person name="Amoako D."/>
            <person name="Essack S."/>
            <person name="Chenia H."/>
        </authorList>
    </citation>
    <scope>NUCLEOTIDE SEQUENCE</scope>
    <source>
        <strain evidence="6">AFE97_S1</strain>
    </source>
</reference>
<organism evidence="6 7">
    <name type="scientific">Providencia rettgeri</name>
    <dbReference type="NCBI Taxonomy" id="587"/>
    <lineage>
        <taxon>Bacteria</taxon>
        <taxon>Pseudomonadati</taxon>
        <taxon>Pseudomonadota</taxon>
        <taxon>Gammaproteobacteria</taxon>
        <taxon>Enterobacterales</taxon>
        <taxon>Morganellaceae</taxon>
        <taxon>Providencia</taxon>
    </lineage>
</organism>
<dbReference type="GO" id="GO:0003677">
    <property type="term" value="F:DNA binding"/>
    <property type="evidence" value="ECO:0007669"/>
    <property type="project" value="UniProtKB-KW"/>
</dbReference>
<dbReference type="Pfam" id="PF03466">
    <property type="entry name" value="LysR_substrate"/>
    <property type="match status" value="1"/>
</dbReference>
<evidence type="ECO:0000259" key="5">
    <source>
        <dbReference type="PROSITE" id="PS50931"/>
    </source>
</evidence>
<dbReference type="FunFam" id="1.10.10.10:FF:000001">
    <property type="entry name" value="LysR family transcriptional regulator"/>
    <property type="match status" value="1"/>
</dbReference>
<dbReference type="Proteomes" id="UP000824410">
    <property type="component" value="Unassembled WGS sequence"/>
</dbReference>
<comment type="similarity">
    <text evidence="1">Belongs to the LysR transcriptional regulatory family.</text>
</comment>
<feature type="domain" description="HTH lysR-type" evidence="5">
    <location>
        <begin position="1"/>
        <end position="58"/>
    </location>
</feature>
<comment type="caution">
    <text evidence="6">The sequence shown here is derived from an EMBL/GenBank/DDBJ whole genome shotgun (WGS) entry which is preliminary data.</text>
</comment>
<dbReference type="Gene3D" id="3.40.190.290">
    <property type="match status" value="1"/>
</dbReference>